<dbReference type="Gramene" id="MELO3C015112.2.1">
    <property type="protein sequence ID" value="MELO3C015112.2.1"/>
    <property type="gene ID" value="MELO3C015112.2"/>
</dbReference>
<dbReference type="EnsemblPlants" id="MELO3C015112.2.1">
    <property type="protein sequence ID" value="MELO3C015112.2.1"/>
    <property type="gene ID" value="MELO3C015112.2"/>
</dbReference>
<name>A0A9I9D9K1_CUCME</name>
<dbReference type="AlphaFoldDB" id="A0A9I9D9K1"/>
<feature type="compositionally biased region" description="Basic and acidic residues" evidence="1">
    <location>
        <begin position="1"/>
        <end position="23"/>
    </location>
</feature>
<reference evidence="2" key="1">
    <citation type="submission" date="2023-03" db="UniProtKB">
        <authorList>
            <consortium name="EnsemblPlants"/>
        </authorList>
    </citation>
    <scope>IDENTIFICATION</scope>
</reference>
<accession>A0A9I9D9K1</accession>
<protein>
    <submittedName>
        <fullName evidence="2">Uncharacterized protein</fullName>
    </submittedName>
</protein>
<feature type="region of interest" description="Disordered" evidence="1">
    <location>
        <begin position="1"/>
        <end position="35"/>
    </location>
</feature>
<proteinExistence type="predicted"/>
<evidence type="ECO:0000313" key="2">
    <source>
        <dbReference type="EnsemblPlants" id="MELO3C015112.2.1"/>
    </source>
</evidence>
<organism evidence="2">
    <name type="scientific">Cucumis melo</name>
    <name type="common">Muskmelon</name>
    <dbReference type="NCBI Taxonomy" id="3656"/>
    <lineage>
        <taxon>Eukaryota</taxon>
        <taxon>Viridiplantae</taxon>
        <taxon>Streptophyta</taxon>
        <taxon>Embryophyta</taxon>
        <taxon>Tracheophyta</taxon>
        <taxon>Spermatophyta</taxon>
        <taxon>Magnoliopsida</taxon>
        <taxon>eudicotyledons</taxon>
        <taxon>Gunneridae</taxon>
        <taxon>Pentapetalae</taxon>
        <taxon>rosids</taxon>
        <taxon>fabids</taxon>
        <taxon>Cucurbitales</taxon>
        <taxon>Cucurbitaceae</taxon>
        <taxon>Benincaseae</taxon>
        <taxon>Cucumis</taxon>
    </lineage>
</organism>
<evidence type="ECO:0000256" key="1">
    <source>
        <dbReference type="SAM" id="MobiDB-lite"/>
    </source>
</evidence>
<feature type="compositionally biased region" description="Acidic residues" evidence="1">
    <location>
        <begin position="24"/>
        <end position="35"/>
    </location>
</feature>
<sequence length="64" mass="7957">MRRNRKVPEESDRMEDQTGIEERREEEEEEEEEEGWDLRFRVGKTRRKRDGFEEDEIGFRLVLI</sequence>